<reference evidence="4 5" key="1">
    <citation type="submission" date="2017-02" db="EMBL/GenBank/DDBJ databases">
        <authorList>
            <person name="Peterson S.W."/>
        </authorList>
    </citation>
    <scope>NUCLEOTIDE SEQUENCE [LARGE SCALE GENOMIC DNA]</scope>
    <source>
        <strain evidence="4 5">P15</strain>
    </source>
</reference>
<dbReference type="InterPro" id="IPR002509">
    <property type="entry name" value="NODB_dom"/>
</dbReference>
<keyword evidence="5" id="KW-1185">Reference proteome</keyword>
<evidence type="ECO:0000313" key="4">
    <source>
        <dbReference type="EMBL" id="SKC44949.1"/>
    </source>
</evidence>
<comment type="subcellular location">
    <subcellularLocation>
        <location evidence="1">Secreted</location>
    </subcellularLocation>
</comment>
<dbReference type="PANTHER" id="PTHR34216:SF3">
    <property type="entry name" value="POLY-BETA-1,6-N-ACETYL-D-GLUCOSAMINE N-DEACETYLASE"/>
    <property type="match status" value="1"/>
</dbReference>
<dbReference type="InterPro" id="IPR011330">
    <property type="entry name" value="Glyco_hydro/deAcase_b/a-brl"/>
</dbReference>
<protein>
    <submittedName>
        <fullName evidence="4">Polysaccharide deacetylase</fullName>
    </submittedName>
</protein>
<dbReference type="CDD" id="cd10918">
    <property type="entry name" value="CE4_NodB_like_5s_6s"/>
    <property type="match status" value="1"/>
</dbReference>
<dbReference type="Proteomes" id="UP000190341">
    <property type="component" value="Unassembled WGS sequence"/>
</dbReference>
<evidence type="ECO:0000313" key="5">
    <source>
        <dbReference type="Proteomes" id="UP000190341"/>
    </source>
</evidence>
<accession>A0A1T5J0G6</accession>
<organism evidence="4 5">
    <name type="scientific">Pseudoxanthomonas indica</name>
    <dbReference type="NCBI Taxonomy" id="428993"/>
    <lineage>
        <taxon>Bacteria</taxon>
        <taxon>Pseudomonadati</taxon>
        <taxon>Pseudomonadota</taxon>
        <taxon>Gammaproteobacteria</taxon>
        <taxon>Lysobacterales</taxon>
        <taxon>Lysobacteraceae</taxon>
        <taxon>Pseudoxanthomonas</taxon>
    </lineage>
</organism>
<evidence type="ECO:0000256" key="2">
    <source>
        <dbReference type="ARBA" id="ARBA00022729"/>
    </source>
</evidence>
<keyword evidence="2" id="KW-0732">Signal</keyword>
<evidence type="ECO:0000259" key="3">
    <source>
        <dbReference type="PROSITE" id="PS51677"/>
    </source>
</evidence>
<dbReference type="GO" id="GO:0005576">
    <property type="term" value="C:extracellular region"/>
    <property type="evidence" value="ECO:0007669"/>
    <property type="project" value="UniProtKB-SubCell"/>
</dbReference>
<sequence>MSAPRNADTPPATAIPILMYHNIARPPRELRSHRSLYVQPSSFARQMWLLRRLGYQGMSMDRAMPYLRGDLHGRVAVITLDDGYRDNLQHALPVLQAHGFSATCYVVSDAVGRFNTWDASLLRVHKPLMTIAQLRHWQEAGMEVGAHTRRHPHLTRCSDAQLDEEILGGRELLQDLLGSAITQFCYPYGDVDDRVVARVKAAGFAAATTTRRGRARGGDDAWRLPRVPVSYRHLLPSFALRVLTDYEAGRS</sequence>
<dbReference type="SUPFAM" id="SSF88713">
    <property type="entry name" value="Glycoside hydrolase/deacetylase"/>
    <property type="match status" value="1"/>
</dbReference>
<dbReference type="PROSITE" id="PS51677">
    <property type="entry name" value="NODB"/>
    <property type="match status" value="1"/>
</dbReference>
<dbReference type="GO" id="GO:0005975">
    <property type="term" value="P:carbohydrate metabolic process"/>
    <property type="evidence" value="ECO:0007669"/>
    <property type="project" value="InterPro"/>
</dbReference>
<dbReference type="PANTHER" id="PTHR34216">
    <property type="match status" value="1"/>
</dbReference>
<proteinExistence type="predicted"/>
<dbReference type="STRING" id="428993.SAMN06296058_0399"/>
<dbReference type="RefSeq" id="WP_079722805.1">
    <property type="nucleotide sequence ID" value="NZ_BMCL01000003.1"/>
</dbReference>
<feature type="domain" description="NodB homology" evidence="3">
    <location>
        <begin position="74"/>
        <end position="251"/>
    </location>
</feature>
<dbReference type="GO" id="GO:0016810">
    <property type="term" value="F:hydrolase activity, acting on carbon-nitrogen (but not peptide) bonds"/>
    <property type="evidence" value="ECO:0007669"/>
    <property type="project" value="InterPro"/>
</dbReference>
<gene>
    <name evidence="4" type="ORF">SAMN06296058_0399</name>
</gene>
<dbReference type="AlphaFoldDB" id="A0A1T5J0G6"/>
<dbReference type="InterPro" id="IPR051398">
    <property type="entry name" value="Polysacch_Deacetylase"/>
</dbReference>
<dbReference type="EMBL" id="FUZV01000001">
    <property type="protein sequence ID" value="SKC44949.1"/>
    <property type="molecule type" value="Genomic_DNA"/>
</dbReference>
<dbReference type="Gene3D" id="3.20.20.370">
    <property type="entry name" value="Glycoside hydrolase/deacetylase"/>
    <property type="match status" value="1"/>
</dbReference>
<name>A0A1T5J0G6_9GAMM</name>
<evidence type="ECO:0000256" key="1">
    <source>
        <dbReference type="ARBA" id="ARBA00004613"/>
    </source>
</evidence>
<dbReference type="Pfam" id="PF01522">
    <property type="entry name" value="Polysacc_deac_1"/>
    <property type="match status" value="1"/>
</dbReference>